<keyword evidence="1" id="KW-1017">Isopeptide bond</keyword>
<evidence type="ECO:0000256" key="2">
    <source>
        <dbReference type="ARBA" id="ARBA00022553"/>
    </source>
</evidence>
<organism evidence="6 7">
    <name type="scientific">Mytilus coruscus</name>
    <name type="common">Sea mussel</name>
    <dbReference type="NCBI Taxonomy" id="42192"/>
    <lineage>
        <taxon>Eukaryota</taxon>
        <taxon>Metazoa</taxon>
        <taxon>Spiralia</taxon>
        <taxon>Lophotrochozoa</taxon>
        <taxon>Mollusca</taxon>
        <taxon>Bivalvia</taxon>
        <taxon>Autobranchia</taxon>
        <taxon>Pteriomorphia</taxon>
        <taxon>Mytilida</taxon>
        <taxon>Mytiloidea</taxon>
        <taxon>Mytilidae</taxon>
        <taxon>Mytilinae</taxon>
        <taxon>Mytilus</taxon>
    </lineage>
</organism>
<dbReference type="PANTHER" id="PTHR46963">
    <property type="entry name" value="SIMILAR TO RIKEN CDNA E130308A19"/>
    <property type="match status" value="1"/>
</dbReference>
<dbReference type="GO" id="GO:0006310">
    <property type="term" value="P:DNA recombination"/>
    <property type="evidence" value="ECO:0007669"/>
    <property type="project" value="UniProtKB-KW"/>
</dbReference>
<dbReference type="OrthoDB" id="10002548at2759"/>
<dbReference type="Gene3D" id="1.10.443.10">
    <property type="entry name" value="Intergrase catalytic core"/>
    <property type="match status" value="1"/>
</dbReference>
<dbReference type="AlphaFoldDB" id="A0A6J8DYW7"/>
<dbReference type="PANTHER" id="PTHR46963:SF2">
    <property type="match status" value="1"/>
</dbReference>
<evidence type="ECO:0000256" key="1">
    <source>
        <dbReference type="ARBA" id="ARBA00022499"/>
    </source>
</evidence>
<keyword evidence="2" id="KW-0597">Phosphoprotein</keyword>
<dbReference type="SUPFAM" id="SSF56349">
    <property type="entry name" value="DNA breaking-rejoining enzymes"/>
    <property type="match status" value="1"/>
</dbReference>
<gene>
    <name evidence="6" type="ORF">MCOR_46629</name>
</gene>
<keyword evidence="3" id="KW-0832">Ubl conjugation</keyword>
<dbReference type="InterPro" id="IPR011010">
    <property type="entry name" value="DNA_brk_join_enz"/>
</dbReference>
<dbReference type="Proteomes" id="UP000507470">
    <property type="component" value="Unassembled WGS sequence"/>
</dbReference>
<accession>A0A6J8DYW7</accession>
<protein>
    <recommendedName>
        <fullName evidence="5">ZMYM2-like/QRICH1 C-terminal domain-containing protein</fullName>
    </recommendedName>
</protein>
<sequence>MNNGNLIPPQEIDLLLARFFMTAKKCDGSDYEPDTLKSIQGSINRYLREKHCNIDLIKDKEFKHSRDVLVSKRKLLRQSGKEKKKKAEPLTKEEIDILYEKRLLGAAGENYLEYTERARKTRSGATSDARAFPPKKFENKGNPRCPVNLYLMYAAKRPEKMKEDDSKFYIGINNKDSIDEWFINQPMGKNTLSKIIKSMTGEAGIKGCKVNHSVRKTGITTLSHAGVQNTLVQQHSGQKSLSSINNYSNASFQQQKRYVESAMLVRFKLR</sequence>
<dbReference type="EMBL" id="CACVKT020008219">
    <property type="protein sequence ID" value="CAC5413764.1"/>
    <property type="molecule type" value="Genomic_DNA"/>
</dbReference>
<dbReference type="InterPro" id="IPR013762">
    <property type="entry name" value="Integrase-like_cat_sf"/>
</dbReference>
<keyword evidence="4" id="KW-0233">DNA recombination</keyword>
<feature type="domain" description="ZMYM2-like/QRICH1 C-terminal" evidence="5">
    <location>
        <begin position="109"/>
        <end position="198"/>
    </location>
</feature>
<name>A0A6J8DYW7_MYTCO</name>
<dbReference type="GO" id="GO:0015074">
    <property type="term" value="P:DNA integration"/>
    <property type="evidence" value="ECO:0007669"/>
    <property type="project" value="InterPro"/>
</dbReference>
<evidence type="ECO:0000256" key="3">
    <source>
        <dbReference type="ARBA" id="ARBA00022843"/>
    </source>
</evidence>
<dbReference type="InterPro" id="IPR021893">
    <property type="entry name" value="ZMYM2-like_C"/>
</dbReference>
<evidence type="ECO:0000313" key="7">
    <source>
        <dbReference type="Proteomes" id="UP000507470"/>
    </source>
</evidence>
<dbReference type="InterPro" id="IPR042838">
    <property type="entry name" value="KIAA1958"/>
</dbReference>
<dbReference type="Pfam" id="PF12012">
    <property type="entry name" value="DUF3504"/>
    <property type="match status" value="1"/>
</dbReference>
<proteinExistence type="predicted"/>
<evidence type="ECO:0000313" key="6">
    <source>
        <dbReference type="EMBL" id="CAC5413764.1"/>
    </source>
</evidence>
<evidence type="ECO:0000259" key="5">
    <source>
        <dbReference type="Pfam" id="PF12012"/>
    </source>
</evidence>
<dbReference type="GO" id="GO:0003677">
    <property type="term" value="F:DNA binding"/>
    <property type="evidence" value="ECO:0007669"/>
    <property type="project" value="InterPro"/>
</dbReference>
<reference evidence="6 7" key="1">
    <citation type="submission" date="2020-06" db="EMBL/GenBank/DDBJ databases">
        <authorList>
            <person name="Li R."/>
            <person name="Bekaert M."/>
        </authorList>
    </citation>
    <scope>NUCLEOTIDE SEQUENCE [LARGE SCALE GENOMIC DNA]</scope>
    <source>
        <strain evidence="7">wild</strain>
    </source>
</reference>
<evidence type="ECO:0000256" key="4">
    <source>
        <dbReference type="ARBA" id="ARBA00023172"/>
    </source>
</evidence>
<keyword evidence="7" id="KW-1185">Reference proteome</keyword>